<name>E0QNX5_9ACTO</name>
<keyword evidence="3" id="KW-1185">Reference proteome</keyword>
<dbReference type="AlphaFoldDB" id="E0QNX5"/>
<evidence type="ECO:0000313" key="2">
    <source>
        <dbReference type="EMBL" id="EFM46708.1"/>
    </source>
</evidence>
<dbReference type="Proteomes" id="UP000003045">
    <property type="component" value="Unassembled WGS sequence"/>
</dbReference>
<evidence type="ECO:0000313" key="3">
    <source>
        <dbReference type="Proteomes" id="UP000003045"/>
    </source>
</evidence>
<keyword evidence="1" id="KW-0812">Transmembrane</keyword>
<dbReference type="STRING" id="871571.HMPREF0580_0589"/>
<comment type="caution">
    <text evidence="2">The sequence shown here is derived from an EMBL/GenBank/DDBJ whole genome shotgun (WGS) entry which is preliminary data.</text>
</comment>
<dbReference type="EMBL" id="AEET01000014">
    <property type="protein sequence ID" value="EFM46708.1"/>
    <property type="molecule type" value="Genomic_DNA"/>
</dbReference>
<proteinExistence type="predicted"/>
<reference evidence="2" key="1">
    <citation type="submission" date="2010-08" db="EMBL/GenBank/DDBJ databases">
        <authorList>
            <person name="Muzny D."/>
            <person name="Qin X."/>
            <person name="Deng J."/>
            <person name="Jiang H."/>
            <person name="Liu Y."/>
            <person name="Qu J."/>
            <person name="Song X.-Z."/>
            <person name="Zhang L."/>
            <person name="Thornton R."/>
            <person name="Coyle M."/>
            <person name="Francisco L."/>
            <person name="Jackson L."/>
            <person name="Javaid M."/>
            <person name="Korchina V."/>
            <person name="Kovar C."/>
            <person name="Mata R."/>
            <person name="Mathew T."/>
            <person name="Ngo R."/>
            <person name="Nguyen L."/>
            <person name="Nguyen N."/>
            <person name="Okwuonu G."/>
            <person name="Ongeri F."/>
            <person name="Pham C."/>
            <person name="Simmons D."/>
            <person name="Wilczek-Boney K."/>
            <person name="Hale W."/>
            <person name="Jakkamsetti A."/>
            <person name="Pham P."/>
            <person name="Ruth R."/>
            <person name="San Lucas F."/>
            <person name="Warren J."/>
            <person name="Zhang J."/>
            <person name="Zhao Z."/>
            <person name="Zhou C."/>
            <person name="Zhu D."/>
            <person name="Lee S."/>
            <person name="Bess C."/>
            <person name="Blankenburg K."/>
            <person name="Forbes L."/>
            <person name="Fu Q."/>
            <person name="Gubbala S."/>
            <person name="Hirani K."/>
            <person name="Jayaseelan J.C."/>
            <person name="Lara F."/>
            <person name="Munidasa M."/>
            <person name="Palculict T."/>
            <person name="Patil S."/>
            <person name="Pu L.-L."/>
            <person name="Saada N."/>
            <person name="Tang L."/>
            <person name="Weissenberger G."/>
            <person name="Zhu Y."/>
            <person name="Hemphill L."/>
            <person name="Shang Y."/>
            <person name="Youmans B."/>
            <person name="Ayvaz T."/>
            <person name="Ross M."/>
            <person name="Santibanez J."/>
            <person name="Aqrawi P."/>
            <person name="Gross S."/>
            <person name="Joshi V."/>
            <person name="Fowler G."/>
            <person name="Nazareth L."/>
            <person name="Reid J."/>
            <person name="Worley K."/>
            <person name="Petrosino J."/>
            <person name="Highlander S."/>
            <person name="Gibbs R."/>
        </authorList>
    </citation>
    <scope>NUCLEOTIDE SEQUENCE [LARGE SCALE GENOMIC DNA]</scope>
    <source>
        <strain evidence="2">ATCC 35239</strain>
    </source>
</reference>
<keyword evidence="1" id="KW-0472">Membrane</keyword>
<feature type="transmembrane region" description="Helical" evidence="1">
    <location>
        <begin position="68"/>
        <end position="88"/>
    </location>
</feature>
<keyword evidence="1" id="KW-1133">Transmembrane helix</keyword>
<feature type="transmembrane region" description="Helical" evidence="1">
    <location>
        <begin position="118"/>
        <end position="140"/>
    </location>
</feature>
<gene>
    <name evidence="2" type="ORF">HMPREF0580_0589</name>
</gene>
<accession>E0QNX5</accession>
<dbReference type="HOGENOM" id="CLU_135009_0_0_11"/>
<sequence>MDIRGSINSVNIELPQSGKKENIPMACFLVPAAEAVVITAVKAGLEKSAAANSDPTQTKRRLELVQKISWLANLLWGGAVLLAFEHLWHNEVVPWFPFLTAAADPGDTAQMLHEMSTVGVTMAVLVTVVWGGAVVATNAIRRRSHTEA</sequence>
<organism evidence="2 3">
    <name type="scientific">Mobiluncus mulieris ATCC 35239</name>
    <dbReference type="NCBI Taxonomy" id="871571"/>
    <lineage>
        <taxon>Bacteria</taxon>
        <taxon>Bacillati</taxon>
        <taxon>Actinomycetota</taxon>
        <taxon>Actinomycetes</taxon>
        <taxon>Actinomycetales</taxon>
        <taxon>Actinomycetaceae</taxon>
        <taxon>Mobiluncus</taxon>
    </lineage>
</organism>
<evidence type="ECO:0000256" key="1">
    <source>
        <dbReference type="SAM" id="Phobius"/>
    </source>
</evidence>
<protein>
    <submittedName>
        <fullName evidence="2">Uncharacterized protein</fullName>
    </submittedName>
</protein>